<sequence>MPSDIDRRPRPPPLITISGAVVSYIHTIFGFLAFGSALAMGLSLHYKKIVKNGVAGWPDEFWPSVSATIGDWYPERNLFQIGIALMSGPRFMLVMLSSLLVSLSNPRSYHSRILLVVGALRTIACGGWVYVTSSDDHDVHDIAMALYLILTPPWMYITSGSLATQPNKEQLSNASQNDALADRAKKMRRWASGLFFGMMPFMVHFFYRHKVLEIPGAYTQYAFFEWGLIIFDLLFDCASMWDLSRLEIHIVEARSPAGPMGSAGDGGSSLWGGAWALGGTYKAVSTGAWSTIPPEPPLASSVKDHAMDDGEPPLAKDAVAYLSECYIALCWWTTLTALHPQIFFFSVYNMGVGGHEVLLVIQVLGLAATFLPFVRRALIDESRPDSPFVGSIDTRIVAILYALSLTGMCVWKVDDQLVRLLGTALGALSFAILSALEWSHAWETSQVERKATAWIVGLLFSSLAKYANHSNNPFWPFLNGTNGGLNALGLILAAAAASERVTTHAASKSRPLPMLARSRHSLASAWAASLSLGALIFAFHVHLSDSGSLIAWTWTGFPIEGPTAILNGRHFLSVSAVSTLVSLVVPTMATNPLFHILGYASTYVVLRYEAWRGFVGALGVAFFLPPLTVPILRLAGRHHPLKIMLGAWLVADLLAFLQVLTVAYAFLPGAMVMREHTGAMMVVQLTFLTIGLLFSRKEGLVDPAARASPARIKRLAYLTVPLLVALSLAARMVPSARSVPPSAITPYHSSEDRVVTAGIWTVHFSLDQGMWDSTRRISNLVRDVELDIVGLLETDLHRTVFGNRDMSQFLAEDLGMYADIGPGPDKHTWGAILLSKFPIINSTHHLLPSPHGELAPAIHAVLDIWGVHTHVVVSHNGQEEDPLDRELQTTELARILREAYPHPAIFLGYVVTKPHAPRPNPYDILFNDGKIQDVDPSDWNRWCEYIGFRALERIGYVRVSRYTVSDTELQTVKLLVPPVGQAVDPDRDVRPVEIDNSTVPASWQYPHRFIDPPAMVYNKHKYSPHYYPKYFAPHAPPT</sequence>
<organism evidence="6 7">
    <name type="scientific">Acaromyces ingoldii</name>
    <dbReference type="NCBI Taxonomy" id="215250"/>
    <lineage>
        <taxon>Eukaryota</taxon>
        <taxon>Fungi</taxon>
        <taxon>Dikarya</taxon>
        <taxon>Basidiomycota</taxon>
        <taxon>Ustilaginomycotina</taxon>
        <taxon>Exobasidiomycetes</taxon>
        <taxon>Exobasidiales</taxon>
        <taxon>Cryptobasidiaceae</taxon>
        <taxon>Acaromyces</taxon>
    </lineage>
</organism>
<feature type="transmembrane region" description="Helical" evidence="1">
    <location>
        <begin position="142"/>
        <end position="163"/>
    </location>
</feature>
<feature type="transmembrane region" description="Helical" evidence="1">
    <location>
        <begin position="451"/>
        <end position="468"/>
    </location>
</feature>
<dbReference type="Gene3D" id="3.60.10.10">
    <property type="entry name" value="Endonuclease/exonuclease/phosphatase"/>
    <property type="match status" value="1"/>
</dbReference>
<dbReference type="InterPro" id="IPR036691">
    <property type="entry name" value="Endo/exonu/phosph_ase_sf"/>
</dbReference>
<feature type="transmembrane region" description="Helical" evidence="1">
    <location>
        <begin position="357"/>
        <end position="374"/>
    </location>
</feature>
<feature type="transmembrane region" description="Helical" evidence="1">
    <location>
        <begin position="190"/>
        <end position="207"/>
    </location>
</feature>
<dbReference type="FunFam" id="3.60.10.10:FF:000031">
    <property type="entry name" value="Calcofluor white hypersensitive protein"/>
    <property type="match status" value="1"/>
</dbReference>
<dbReference type="Pfam" id="PF23226">
    <property type="entry name" value="Exo_endo_phos_PGAP2IP"/>
    <property type="match status" value="1"/>
</dbReference>
<dbReference type="InterPro" id="IPR053912">
    <property type="entry name" value="PGAP2IP_TM_1nd"/>
</dbReference>
<dbReference type="GO" id="GO:0016020">
    <property type="term" value="C:membrane"/>
    <property type="evidence" value="ECO:0007669"/>
    <property type="project" value="GOC"/>
</dbReference>
<feature type="domain" description="CWH43-like N-terminal" evidence="2">
    <location>
        <begin position="20"/>
        <end position="244"/>
    </location>
</feature>
<evidence type="ECO:0000259" key="5">
    <source>
        <dbReference type="Pfam" id="PF23226"/>
    </source>
</evidence>
<dbReference type="OrthoDB" id="68581at2759"/>
<feature type="transmembrane region" description="Helical" evidence="1">
    <location>
        <begin position="419"/>
        <end position="439"/>
    </location>
</feature>
<feature type="domain" description="PGAP2IP second transmembrane" evidence="3">
    <location>
        <begin position="523"/>
        <end position="697"/>
    </location>
</feature>
<reference evidence="6 7" key="1">
    <citation type="journal article" date="2018" name="Mol. Biol. Evol.">
        <title>Broad Genomic Sampling Reveals a Smut Pathogenic Ancestry of the Fungal Clade Ustilaginomycotina.</title>
        <authorList>
            <person name="Kijpornyongpan T."/>
            <person name="Mondo S.J."/>
            <person name="Barry K."/>
            <person name="Sandor L."/>
            <person name="Lee J."/>
            <person name="Lipzen A."/>
            <person name="Pangilinan J."/>
            <person name="LaButti K."/>
            <person name="Hainaut M."/>
            <person name="Henrissat B."/>
            <person name="Grigoriev I.V."/>
            <person name="Spatafora J.W."/>
            <person name="Aime M.C."/>
        </authorList>
    </citation>
    <scope>NUCLEOTIDE SEQUENCE [LARGE SCALE GENOMIC DNA]</scope>
    <source>
        <strain evidence="6 7">MCA 4198</strain>
    </source>
</reference>
<dbReference type="EMBL" id="KZ819638">
    <property type="protein sequence ID" value="PWN88536.1"/>
    <property type="molecule type" value="Genomic_DNA"/>
</dbReference>
<feature type="domain" description="PGAP2IP C-terminal nuclease-like" evidence="5">
    <location>
        <begin position="753"/>
        <end position="986"/>
    </location>
</feature>
<dbReference type="InterPro" id="IPR019402">
    <property type="entry name" value="CWH43_N"/>
</dbReference>
<evidence type="ECO:0000259" key="3">
    <source>
        <dbReference type="Pfam" id="PF23021"/>
    </source>
</evidence>
<feature type="transmembrane region" description="Helical" evidence="1">
    <location>
        <begin position="395"/>
        <end position="413"/>
    </location>
</feature>
<feature type="transmembrane region" description="Helical" evidence="1">
    <location>
        <begin position="483"/>
        <end position="501"/>
    </location>
</feature>
<dbReference type="FunCoup" id="A0A316YHI5">
    <property type="interactions" value="125"/>
</dbReference>
<feature type="transmembrane region" description="Helical" evidence="1">
    <location>
        <begin position="78"/>
        <end position="101"/>
    </location>
</feature>
<dbReference type="Pfam" id="PF10277">
    <property type="entry name" value="Frag1"/>
    <property type="match status" value="1"/>
</dbReference>
<dbReference type="SUPFAM" id="SSF56219">
    <property type="entry name" value="DNase I-like"/>
    <property type="match status" value="1"/>
</dbReference>
<dbReference type="PANTHER" id="PTHR14859:SF1">
    <property type="entry name" value="PGAP2-INTERACTING PROTEIN"/>
    <property type="match status" value="1"/>
</dbReference>
<dbReference type="GO" id="GO:0006506">
    <property type="term" value="P:GPI anchor biosynthetic process"/>
    <property type="evidence" value="ECO:0007669"/>
    <property type="project" value="TreeGrafter"/>
</dbReference>
<keyword evidence="7" id="KW-1185">Reference proteome</keyword>
<dbReference type="InterPro" id="IPR057315">
    <property type="entry name" value="Exo_endo_phos_PGAP2IP_C"/>
</dbReference>
<gene>
    <name evidence="6" type="ORF">FA10DRAFT_244114</name>
</gene>
<evidence type="ECO:0000313" key="6">
    <source>
        <dbReference type="EMBL" id="PWN88536.1"/>
    </source>
</evidence>
<accession>A0A316YHI5</accession>
<dbReference type="Pfam" id="PF23022">
    <property type="entry name" value="6TM_1st_PGAP2IP"/>
    <property type="match status" value="1"/>
</dbReference>
<dbReference type="RefSeq" id="XP_025375734.1">
    <property type="nucleotide sequence ID" value="XM_025519331.1"/>
</dbReference>
<feature type="transmembrane region" description="Helical" evidence="1">
    <location>
        <begin position="219"/>
        <end position="235"/>
    </location>
</feature>
<dbReference type="PANTHER" id="PTHR14859">
    <property type="entry name" value="CALCOFLUOR WHITE HYPERSENSITIVE PROTEIN PRECURSOR"/>
    <property type="match status" value="1"/>
</dbReference>
<feature type="transmembrane region" description="Helical" evidence="1">
    <location>
        <begin position="571"/>
        <end position="590"/>
    </location>
</feature>
<feature type="transmembrane region" description="Helical" evidence="1">
    <location>
        <begin position="610"/>
        <end position="632"/>
    </location>
</feature>
<dbReference type="STRING" id="215250.A0A316YHI5"/>
<dbReference type="InterPro" id="IPR051916">
    <property type="entry name" value="GPI-anchor_lipid_remodeler"/>
</dbReference>
<dbReference type="GeneID" id="37041247"/>
<feature type="transmembrane region" description="Helical" evidence="1">
    <location>
        <begin position="113"/>
        <end position="130"/>
    </location>
</feature>
<evidence type="ECO:0000256" key="1">
    <source>
        <dbReference type="SAM" id="Phobius"/>
    </source>
</evidence>
<dbReference type="GO" id="GO:0031505">
    <property type="term" value="P:fungal-type cell wall organization"/>
    <property type="evidence" value="ECO:0007669"/>
    <property type="project" value="TreeGrafter"/>
</dbReference>
<feature type="transmembrane region" description="Helical" evidence="1">
    <location>
        <begin position="678"/>
        <end position="694"/>
    </location>
</feature>
<feature type="domain" description="PGAP2IP first transmembrane" evidence="4">
    <location>
        <begin position="330"/>
        <end position="497"/>
    </location>
</feature>
<proteinExistence type="predicted"/>
<keyword evidence="1" id="KW-0472">Membrane</keyword>
<evidence type="ECO:0008006" key="8">
    <source>
        <dbReference type="Google" id="ProtNLM"/>
    </source>
</evidence>
<feature type="transmembrane region" description="Helical" evidence="1">
    <location>
        <begin position="644"/>
        <end position="666"/>
    </location>
</feature>
<evidence type="ECO:0000259" key="2">
    <source>
        <dbReference type="Pfam" id="PF10277"/>
    </source>
</evidence>
<feature type="transmembrane region" description="Helical" evidence="1">
    <location>
        <begin position="21"/>
        <end position="42"/>
    </location>
</feature>
<evidence type="ECO:0000259" key="4">
    <source>
        <dbReference type="Pfam" id="PF23022"/>
    </source>
</evidence>
<dbReference type="Proteomes" id="UP000245768">
    <property type="component" value="Unassembled WGS sequence"/>
</dbReference>
<dbReference type="AlphaFoldDB" id="A0A316YHI5"/>
<evidence type="ECO:0000313" key="7">
    <source>
        <dbReference type="Proteomes" id="UP000245768"/>
    </source>
</evidence>
<keyword evidence="1" id="KW-0812">Transmembrane</keyword>
<feature type="transmembrane region" description="Helical" evidence="1">
    <location>
        <begin position="522"/>
        <end position="543"/>
    </location>
</feature>
<feature type="transmembrane region" description="Helical" evidence="1">
    <location>
        <begin position="715"/>
        <end position="733"/>
    </location>
</feature>
<protein>
    <recommendedName>
        <fullName evidence="8">Calcofluor white hypersensitive protein</fullName>
    </recommendedName>
</protein>
<dbReference type="Pfam" id="PF23021">
    <property type="entry name" value="6TM_2nd_PGAP2IP"/>
    <property type="match status" value="1"/>
</dbReference>
<dbReference type="InParanoid" id="A0A316YHI5"/>
<dbReference type="InterPro" id="IPR053911">
    <property type="entry name" value="PGAP2IP_TM_2nd"/>
</dbReference>
<dbReference type="GO" id="GO:0005783">
    <property type="term" value="C:endoplasmic reticulum"/>
    <property type="evidence" value="ECO:0007669"/>
    <property type="project" value="TreeGrafter"/>
</dbReference>
<keyword evidence="1" id="KW-1133">Transmembrane helix</keyword>
<name>A0A316YHI5_9BASI</name>